<feature type="chain" id="PRO_5012397382" evidence="4">
    <location>
        <begin position="43"/>
        <end position="244"/>
    </location>
</feature>
<dbReference type="InterPro" id="IPR035451">
    <property type="entry name" value="Ada-like_dom_sf"/>
</dbReference>
<dbReference type="EMBL" id="FLUP01000002">
    <property type="protein sequence ID" value="SBW11938.1"/>
    <property type="molecule type" value="Genomic_DNA"/>
</dbReference>
<feature type="domain" description="TNase-like" evidence="5">
    <location>
        <begin position="50"/>
        <end position="181"/>
    </location>
</feature>
<feature type="signal peptide" evidence="4">
    <location>
        <begin position="1"/>
        <end position="42"/>
    </location>
</feature>
<dbReference type="PANTHER" id="PTHR12302">
    <property type="entry name" value="EBNA2 BINDING PROTEIN P100"/>
    <property type="match status" value="1"/>
</dbReference>
<dbReference type="AlphaFoldDB" id="A0A212KJY7"/>
<dbReference type="GO" id="GO:0016787">
    <property type="term" value="F:hydrolase activity"/>
    <property type="evidence" value="ECO:0007669"/>
    <property type="project" value="UniProtKB-KW"/>
</dbReference>
<protein>
    <submittedName>
        <fullName evidence="6">Nuclease (SNase domain protein)</fullName>
    </submittedName>
</protein>
<dbReference type="PANTHER" id="PTHR12302:SF3">
    <property type="entry name" value="SERINE_THREONINE-PROTEIN KINASE 31"/>
    <property type="match status" value="1"/>
</dbReference>
<evidence type="ECO:0000256" key="2">
    <source>
        <dbReference type="ARBA" id="ARBA00022759"/>
    </source>
</evidence>
<organism evidence="6">
    <name type="scientific">uncultured Desulfovibrio sp</name>
    <dbReference type="NCBI Taxonomy" id="167968"/>
    <lineage>
        <taxon>Bacteria</taxon>
        <taxon>Pseudomonadati</taxon>
        <taxon>Thermodesulfobacteriota</taxon>
        <taxon>Desulfovibrionia</taxon>
        <taxon>Desulfovibrionales</taxon>
        <taxon>Desulfovibrionaceae</taxon>
        <taxon>Desulfovibrio</taxon>
        <taxon>environmental samples</taxon>
    </lineage>
</organism>
<proteinExistence type="predicted"/>
<keyword evidence="1" id="KW-0540">Nuclease</keyword>
<dbReference type="SUPFAM" id="SSF50199">
    <property type="entry name" value="Staphylococcal nuclease"/>
    <property type="match status" value="1"/>
</dbReference>
<evidence type="ECO:0000313" key="6">
    <source>
        <dbReference type="EMBL" id="SBW11938.1"/>
    </source>
</evidence>
<dbReference type="PROSITE" id="PS50830">
    <property type="entry name" value="TNASE_3"/>
    <property type="match status" value="1"/>
</dbReference>
<dbReference type="SMART" id="SM00318">
    <property type="entry name" value="SNc"/>
    <property type="match status" value="1"/>
</dbReference>
<reference evidence="6" key="1">
    <citation type="submission" date="2016-04" db="EMBL/GenBank/DDBJ databases">
        <authorList>
            <person name="Evans L.H."/>
            <person name="Alamgir A."/>
            <person name="Owens N."/>
            <person name="Weber N.D."/>
            <person name="Virtaneva K."/>
            <person name="Barbian K."/>
            <person name="Babar A."/>
            <person name="Rosenke K."/>
        </authorList>
    </citation>
    <scope>NUCLEOTIDE SEQUENCE</scope>
    <source>
        <strain evidence="6">92-2</strain>
    </source>
</reference>
<dbReference type="InterPro" id="IPR016071">
    <property type="entry name" value="Staphylococal_nuclease_OB-fold"/>
</dbReference>
<dbReference type="Gene3D" id="2.40.50.90">
    <property type="match status" value="1"/>
</dbReference>
<evidence type="ECO:0000256" key="4">
    <source>
        <dbReference type="SAM" id="SignalP"/>
    </source>
</evidence>
<keyword evidence="2" id="KW-0255">Endonuclease</keyword>
<keyword evidence="4" id="KW-0732">Signal</keyword>
<sequence length="244" mass="27336">MLSHMQQLFRWPHFSGGKNHTTAHVFALILLCLLALTNVAGAAPAAEPLPNPQGKVAKCFDGDTLKLTDRRTVRLAGIDAPEMDRGKHKPQYYAREAFDQLTKLAQGKDVRLVAVDAKGKDHYGRVVADVILPDGHSLSDTMVRNGAAFVYPHSDLNPHFQERLRKLQHEAIAARRGMWAHLLTLPAAKKTYLGNRESMRFFPTDSAEVQHIKPRNRVFFGTLMDAFMAGYAPARPCNFWPQVK</sequence>
<keyword evidence="3" id="KW-0378">Hydrolase</keyword>
<evidence type="ECO:0000256" key="1">
    <source>
        <dbReference type="ARBA" id="ARBA00022722"/>
    </source>
</evidence>
<dbReference type="Pfam" id="PF00565">
    <property type="entry name" value="SNase"/>
    <property type="match status" value="1"/>
</dbReference>
<dbReference type="InterPro" id="IPR035437">
    <property type="entry name" value="SNase_OB-fold_sf"/>
</dbReference>
<gene>
    <name evidence="6" type="ORF">KM92DES2_20246</name>
</gene>
<name>A0A212KJY7_9BACT</name>
<accession>A0A212KJY7</accession>
<evidence type="ECO:0000256" key="3">
    <source>
        <dbReference type="ARBA" id="ARBA00022801"/>
    </source>
</evidence>
<dbReference type="SUPFAM" id="SSF57884">
    <property type="entry name" value="Ada DNA repair protein, N-terminal domain (N-Ada 10)"/>
    <property type="match status" value="1"/>
</dbReference>
<dbReference type="GO" id="GO:0004519">
    <property type="term" value="F:endonuclease activity"/>
    <property type="evidence" value="ECO:0007669"/>
    <property type="project" value="UniProtKB-KW"/>
</dbReference>
<evidence type="ECO:0000259" key="5">
    <source>
        <dbReference type="PROSITE" id="PS50830"/>
    </source>
</evidence>